<organism evidence="3 4">
    <name type="scientific">Crossiella cryophila</name>
    <dbReference type="NCBI Taxonomy" id="43355"/>
    <lineage>
        <taxon>Bacteria</taxon>
        <taxon>Bacillati</taxon>
        <taxon>Actinomycetota</taxon>
        <taxon>Actinomycetes</taxon>
        <taxon>Pseudonocardiales</taxon>
        <taxon>Pseudonocardiaceae</taxon>
        <taxon>Crossiella</taxon>
    </lineage>
</organism>
<accession>A0A7W7FSB0</accession>
<keyword evidence="1" id="KW-1133">Transmembrane helix</keyword>
<dbReference type="InterPro" id="IPR012551">
    <property type="entry name" value="DUF1707_SHOCT-like"/>
</dbReference>
<feature type="transmembrane region" description="Helical" evidence="1">
    <location>
        <begin position="137"/>
        <end position="158"/>
    </location>
</feature>
<dbReference type="AlphaFoldDB" id="A0A7W7FSB0"/>
<dbReference type="Proteomes" id="UP000533598">
    <property type="component" value="Unassembled WGS sequence"/>
</dbReference>
<dbReference type="EMBL" id="JACHMH010000001">
    <property type="protein sequence ID" value="MBB4675740.1"/>
    <property type="molecule type" value="Genomic_DNA"/>
</dbReference>
<dbReference type="Pfam" id="PF08044">
    <property type="entry name" value="DUF1707"/>
    <property type="match status" value="1"/>
</dbReference>
<evidence type="ECO:0000256" key="1">
    <source>
        <dbReference type="SAM" id="Phobius"/>
    </source>
</evidence>
<keyword evidence="4" id="KW-1185">Reference proteome</keyword>
<reference evidence="3 4" key="1">
    <citation type="submission" date="2020-08" db="EMBL/GenBank/DDBJ databases">
        <title>Sequencing the genomes of 1000 actinobacteria strains.</title>
        <authorList>
            <person name="Klenk H.-P."/>
        </authorList>
    </citation>
    <scope>NUCLEOTIDE SEQUENCE [LARGE SCALE GENOMIC DNA]</scope>
    <source>
        <strain evidence="3 4">DSM 44230</strain>
    </source>
</reference>
<dbReference type="RefSeq" id="WP_185001667.1">
    <property type="nucleotide sequence ID" value="NZ_BAAAUI010000092.1"/>
</dbReference>
<name>A0A7W7FSB0_9PSEU</name>
<evidence type="ECO:0000259" key="2">
    <source>
        <dbReference type="Pfam" id="PF08044"/>
    </source>
</evidence>
<evidence type="ECO:0000313" key="4">
    <source>
        <dbReference type="Proteomes" id="UP000533598"/>
    </source>
</evidence>
<protein>
    <recommendedName>
        <fullName evidence="2">DUF1707 domain-containing protein</fullName>
    </recommendedName>
</protein>
<gene>
    <name evidence="3" type="ORF">HNR67_001858</name>
</gene>
<feature type="domain" description="DUF1707" evidence="2">
    <location>
        <begin position="10"/>
        <end position="62"/>
    </location>
</feature>
<feature type="transmembrane region" description="Helical" evidence="1">
    <location>
        <begin position="106"/>
        <end position="131"/>
    </location>
</feature>
<keyword evidence="1" id="KW-0472">Membrane</keyword>
<sequence length="164" mass="17526">MSTHGDHVELRIGDTERTEAERLLGEHLRVGRLTAEEFGERANIAVSARTRRELSMLFEDLPAPHPTFELPAPLQYQPLTEPVAMPVGMVPMRSQSTDAAHTVAKVLAVLIGIPVAGLTLLAGGGFTLAIVDRLPHSLAMLTAAAIGVLVLAGIVVGVQRFKPK</sequence>
<proteinExistence type="predicted"/>
<comment type="caution">
    <text evidence="3">The sequence shown here is derived from an EMBL/GenBank/DDBJ whole genome shotgun (WGS) entry which is preliminary data.</text>
</comment>
<evidence type="ECO:0000313" key="3">
    <source>
        <dbReference type="EMBL" id="MBB4675740.1"/>
    </source>
</evidence>
<keyword evidence="1" id="KW-0812">Transmembrane</keyword>